<dbReference type="EMBL" id="CP026118">
    <property type="protein sequence ID" value="QAS52951.1"/>
    <property type="molecule type" value="Genomic_DNA"/>
</dbReference>
<evidence type="ECO:0000256" key="1">
    <source>
        <dbReference type="SAM" id="Phobius"/>
    </source>
</evidence>
<dbReference type="OrthoDB" id="2974481at2"/>
<sequence length="111" mass="12478">MVQRKLLTALITFIISVAFYSVYLKGPAPILFVAIFCGTLLSITVGYIEKKIKFHSFPLGLILHSIIAFLLTATFLKEHYFQVTFYFALPVAVGYFLIDEVLRAKLSSKAP</sequence>
<keyword evidence="1" id="KW-0812">Transmembrane</keyword>
<gene>
    <name evidence="2" type="ORF">HLI_12480</name>
</gene>
<feature type="transmembrane region" description="Helical" evidence="1">
    <location>
        <begin position="7"/>
        <end position="24"/>
    </location>
</feature>
<dbReference type="Proteomes" id="UP000287756">
    <property type="component" value="Chromosome"/>
</dbReference>
<protein>
    <submittedName>
        <fullName evidence="2">Uncharacterized protein</fullName>
    </submittedName>
</protein>
<reference evidence="2 3" key="1">
    <citation type="submission" date="2018-01" db="EMBL/GenBank/DDBJ databases">
        <title>The whole genome sequencing and assembly of Halobacillus litoralis ERB031 strain.</title>
        <authorList>
            <person name="Lee S.-J."/>
            <person name="Park M.-K."/>
            <person name="Kim J.-Y."/>
            <person name="Lee Y.-J."/>
            <person name="Yi H."/>
            <person name="Bahn Y.-S."/>
            <person name="Kim J.F."/>
            <person name="Lee D.-W."/>
        </authorList>
    </citation>
    <scope>NUCLEOTIDE SEQUENCE [LARGE SCALE GENOMIC DNA]</scope>
    <source>
        <strain evidence="2 3">ERB 031</strain>
    </source>
</reference>
<proteinExistence type="predicted"/>
<keyword evidence="1" id="KW-0472">Membrane</keyword>
<feature type="transmembrane region" description="Helical" evidence="1">
    <location>
        <begin position="79"/>
        <end position="98"/>
    </location>
</feature>
<dbReference type="RefSeq" id="WP_128525229.1">
    <property type="nucleotide sequence ID" value="NZ_CANLVY010000001.1"/>
</dbReference>
<accession>A0A410MDZ9</accession>
<keyword evidence="1" id="KW-1133">Transmembrane helix</keyword>
<evidence type="ECO:0000313" key="3">
    <source>
        <dbReference type="Proteomes" id="UP000287756"/>
    </source>
</evidence>
<feature type="transmembrane region" description="Helical" evidence="1">
    <location>
        <begin position="30"/>
        <end position="48"/>
    </location>
</feature>
<feature type="transmembrane region" description="Helical" evidence="1">
    <location>
        <begin position="55"/>
        <end position="73"/>
    </location>
</feature>
<name>A0A410MDZ9_9BACI</name>
<organism evidence="2 3">
    <name type="scientific">Halobacillus litoralis</name>
    <dbReference type="NCBI Taxonomy" id="45668"/>
    <lineage>
        <taxon>Bacteria</taxon>
        <taxon>Bacillati</taxon>
        <taxon>Bacillota</taxon>
        <taxon>Bacilli</taxon>
        <taxon>Bacillales</taxon>
        <taxon>Bacillaceae</taxon>
        <taxon>Halobacillus</taxon>
    </lineage>
</organism>
<dbReference type="KEGG" id="hli:HLI_12480"/>
<evidence type="ECO:0000313" key="2">
    <source>
        <dbReference type="EMBL" id="QAS52951.1"/>
    </source>
</evidence>
<dbReference type="AlphaFoldDB" id="A0A410MDZ9"/>